<evidence type="ECO:0000256" key="2">
    <source>
        <dbReference type="ARBA" id="ARBA00004141"/>
    </source>
</evidence>
<dbReference type="Gene3D" id="2.30.42.10">
    <property type="match status" value="1"/>
</dbReference>
<evidence type="ECO:0000256" key="8">
    <source>
        <dbReference type="ARBA" id="ARBA00022989"/>
    </source>
</evidence>
<dbReference type="RefSeq" id="WP_006721238.1">
    <property type="nucleotide sequence ID" value="NZ_CP085935.1"/>
</dbReference>
<dbReference type="Pfam" id="PF17820">
    <property type="entry name" value="PDZ_6"/>
    <property type="match status" value="1"/>
</dbReference>
<sequence length="482" mass="51861">MDSVIAFIGPLFWGLVLLSALVFVHEGGHFLAARVCGVRVLEFFLGMPCRFNLHHVSKRIGTKFGVTPILLGGYAEICGMDPTDVACAPRVLGSIHRSGVARVSDLAAELDVSQSEIEDACSLLYGWGSIVPWDVEPMQGEEGSQGSKGFPTAFAAVARDAAGNTLYDGRAFDRAHATKQGEPWNPPMDDQAFFDAERSHTYVGKGFWKRALMLVAGIAVNILTGFLLVIAVYSVLGVSTPVDANVVGGVVEGSPADEAGLKVGDRIQGVDGTSVDSWMSLLEALDAHGDQDAISLEVWRPRDQADAFEHVMPDDLDRADAWFDEHGDFKTIEVSFDEDGMLGINVPTQVVRLDPLQSCQIAIDNIVATAQSVMNLLNPRHTMEVLDNSTSVVGISVMSAEAAAAGPATFLNLAALISFSLGFMNLLPIPPLDGGKLLIEVIQAVTRREVPIKIQSAISVVGIVLFGLLFIYMLRADFLRFF</sequence>
<dbReference type="SUPFAM" id="SSF50156">
    <property type="entry name" value="PDZ domain-like"/>
    <property type="match status" value="1"/>
</dbReference>
<keyword evidence="10 11" id="KW-0472">Membrane</keyword>
<feature type="domain" description="PDZ" evidence="12">
    <location>
        <begin position="236"/>
        <end position="277"/>
    </location>
</feature>
<dbReference type="eggNOG" id="COG0750">
    <property type="taxonomic scope" value="Bacteria"/>
</dbReference>
<comment type="caution">
    <text evidence="13">The sequence shown here is derived from an EMBL/GenBank/DDBJ whole genome shotgun (WGS) entry which is preliminary data.</text>
</comment>
<feature type="transmembrane region" description="Helical" evidence="11">
    <location>
        <begin position="211"/>
        <end position="236"/>
    </location>
</feature>
<dbReference type="Proteomes" id="UP000003560">
    <property type="component" value="Unassembled WGS sequence"/>
</dbReference>
<keyword evidence="6" id="KW-0378">Hydrolase</keyword>
<keyword evidence="8 11" id="KW-1133">Transmembrane helix</keyword>
<evidence type="ECO:0000256" key="11">
    <source>
        <dbReference type="SAM" id="Phobius"/>
    </source>
</evidence>
<keyword evidence="5 11" id="KW-0812">Transmembrane</keyword>
<evidence type="ECO:0000256" key="4">
    <source>
        <dbReference type="ARBA" id="ARBA00022670"/>
    </source>
</evidence>
<dbReference type="OrthoDB" id="9782003at2"/>
<reference evidence="13 14" key="1">
    <citation type="submission" date="2008-10" db="EMBL/GenBank/DDBJ databases">
        <title>Draft genome sequence of Collinsella stercoris (DSM 13279).</title>
        <authorList>
            <person name="Sudarsanam P."/>
            <person name="Ley R."/>
            <person name="Guruge J."/>
            <person name="Turnbaugh P.J."/>
            <person name="Mahowald M."/>
            <person name="Liep D."/>
            <person name="Gordon J."/>
        </authorList>
    </citation>
    <scope>NUCLEOTIDE SEQUENCE [LARGE SCALE GENOMIC DNA]</scope>
    <source>
        <strain evidence="13 14">DSM 13279</strain>
    </source>
</reference>
<comment type="subcellular location">
    <subcellularLocation>
        <location evidence="2">Membrane</location>
        <topology evidence="2">Multi-pass membrane protein</topology>
    </subcellularLocation>
</comment>
<comment type="cofactor">
    <cofactor evidence="1">
        <name>Zn(2+)</name>
        <dbReference type="ChEBI" id="CHEBI:29105"/>
    </cofactor>
</comment>
<feature type="transmembrane region" description="Helical" evidence="11">
    <location>
        <begin position="6"/>
        <end position="24"/>
    </location>
</feature>
<proteinExistence type="inferred from homology"/>
<feature type="transmembrane region" description="Helical" evidence="11">
    <location>
        <begin position="454"/>
        <end position="474"/>
    </location>
</feature>
<evidence type="ECO:0000256" key="10">
    <source>
        <dbReference type="ARBA" id="ARBA00023136"/>
    </source>
</evidence>
<dbReference type="GO" id="GO:0004222">
    <property type="term" value="F:metalloendopeptidase activity"/>
    <property type="evidence" value="ECO:0007669"/>
    <property type="project" value="InterPro"/>
</dbReference>
<evidence type="ECO:0000256" key="3">
    <source>
        <dbReference type="ARBA" id="ARBA00007931"/>
    </source>
</evidence>
<dbReference type="PROSITE" id="PS50106">
    <property type="entry name" value="PDZ"/>
    <property type="match status" value="1"/>
</dbReference>
<evidence type="ECO:0000256" key="9">
    <source>
        <dbReference type="ARBA" id="ARBA00023049"/>
    </source>
</evidence>
<evidence type="ECO:0000259" key="12">
    <source>
        <dbReference type="PROSITE" id="PS50106"/>
    </source>
</evidence>
<evidence type="ECO:0000256" key="5">
    <source>
        <dbReference type="ARBA" id="ARBA00022692"/>
    </source>
</evidence>
<reference evidence="13 14" key="2">
    <citation type="submission" date="2008-10" db="EMBL/GenBank/DDBJ databases">
        <authorList>
            <person name="Fulton L."/>
            <person name="Clifton S."/>
            <person name="Fulton B."/>
            <person name="Xu J."/>
            <person name="Minx P."/>
            <person name="Pepin K.H."/>
            <person name="Johnson M."/>
            <person name="Thiruvilangam P."/>
            <person name="Bhonagiri V."/>
            <person name="Nash W.E."/>
            <person name="Mardis E.R."/>
            <person name="Wilson R.K."/>
        </authorList>
    </citation>
    <scope>NUCLEOTIDE SEQUENCE [LARGE SCALE GENOMIC DNA]</scope>
    <source>
        <strain evidence="13 14">DSM 13279</strain>
    </source>
</reference>
<dbReference type="PANTHER" id="PTHR42837:SF2">
    <property type="entry name" value="MEMBRANE METALLOPROTEASE ARASP2, CHLOROPLASTIC-RELATED"/>
    <property type="match status" value="1"/>
</dbReference>
<dbReference type="Pfam" id="PF02163">
    <property type="entry name" value="Peptidase_M50"/>
    <property type="match status" value="1"/>
</dbReference>
<dbReference type="SMART" id="SM00228">
    <property type="entry name" value="PDZ"/>
    <property type="match status" value="1"/>
</dbReference>
<gene>
    <name evidence="13" type="ORF">COLSTE_01604</name>
</gene>
<evidence type="ECO:0000256" key="1">
    <source>
        <dbReference type="ARBA" id="ARBA00001947"/>
    </source>
</evidence>
<comment type="similarity">
    <text evidence="3">Belongs to the peptidase M50B family.</text>
</comment>
<accession>B6GBY5</accession>
<evidence type="ECO:0000256" key="6">
    <source>
        <dbReference type="ARBA" id="ARBA00022801"/>
    </source>
</evidence>
<dbReference type="InterPro" id="IPR008915">
    <property type="entry name" value="Peptidase_M50"/>
</dbReference>
<keyword evidence="4 13" id="KW-0645">Protease</keyword>
<dbReference type="STRING" id="445975.COLSTE_01604"/>
<dbReference type="AlphaFoldDB" id="B6GBY5"/>
<evidence type="ECO:0000256" key="7">
    <source>
        <dbReference type="ARBA" id="ARBA00022833"/>
    </source>
</evidence>
<organism evidence="13 14">
    <name type="scientific">Collinsella stercoris DSM 13279</name>
    <dbReference type="NCBI Taxonomy" id="445975"/>
    <lineage>
        <taxon>Bacteria</taxon>
        <taxon>Bacillati</taxon>
        <taxon>Actinomycetota</taxon>
        <taxon>Coriobacteriia</taxon>
        <taxon>Coriobacteriales</taxon>
        <taxon>Coriobacteriaceae</taxon>
        <taxon>Collinsella</taxon>
    </lineage>
</organism>
<keyword evidence="9 13" id="KW-0482">Metalloprotease</keyword>
<dbReference type="InterPro" id="IPR036034">
    <property type="entry name" value="PDZ_sf"/>
</dbReference>
<keyword evidence="14" id="KW-1185">Reference proteome</keyword>
<protein>
    <submittedName>
        <fullName evidence="13">Putative RIP metalloprotease RseP</fullName>
    </submittedName>
</protein>
<dbReference type="GO" id="GO:0016020">
    <property type="term" value="C:membrane"/>
    <property type="evidence" value="ECO:0007669"/>
    <property type="project" value="UniProtKB-SubCell"/>
</dbReference>
<name>B6GBY5_9ACTN</name>
<keyword evidence="7" id="KW-0862">Zinc</keyword>
<dbReference type="InterPro" id="IPR041489">
    <property type="entry name" value="PDZ_6"/>
</dbReference>
<dbReference type="PANTHER" id="PTHR42837">
    <property type="entry name" value="REGULATOR OF SIGMA-E PROTEASE RSEP"/>
    <property type="match status" value="1"/>
</dbReference>
<dbReference type="GeneID" id="98003316"/>
<dbReference type="EMBL" id="ABXJ01000083">
    <property type="protein sequence ID" value="EEA90249.1"/>
    <property type="molecule type" value="Genomic_DNA"/>
</dbReference>
<dbReference type="HOGENOM" id="CLU_025778_1_3_11"/>
<dbReference type="GO" id="GO:0006508">
    <property type="term" value="P:proteolysis"/>
    <property type="evidence" value="ECO:0007669"/>
    <property type="project" value="UniProtKB-KW"/>
</dbReference>
<dbReference type="InterPro" id="IPR004387">
    <property type="entry name" value="Pept_M50_Zn"/>
</dbReference>
<dbReference type="InterPro" id="IPR001478">
    <property type="entry name" value="PDZ"/>
</dbReference>
<evidence type="ECO:0000313" key="13">
    <source>
        <dbReference type="EMBL" id="EEA90249.1"/>
    </source>
</evidence>
<evidence type="ECO:0000313" key="14">
    <source>
        <dbReference type="Proteomes" id="UP000003560"/>
    </source>
</evidence>